<dbReference type="PANTHER" id="PTHR11441:SF0">
    <property type="entry name" value="THYMIDINE KINASE, CYTOSOLIC"/>
    <property type="match status" value="1"/>
</dbReference>
<dbReference type="EMBL" id="MN739542">
    <property type="protein sequence ID" value="QHT12259.1"/>
    <property type="molecule type" value="Genomic_DNA"/>
</dbReference>
<dbReference type="SUPFAM" id="SSF57716">
    <property type="entry name" value="Glucocorticoid receptor-like (DNA-binding domain)"/>
    <property type="match status" value="1"/>
</dbReference>
<protein>
    <recommendedName>
        <fullName evidence="2">thymidine kinase</fullName>
        <ecNumber evidence="2">2.7.1.21</ecNumber>
    </recommendedName>
</protein>
<dbReference type="GO" id="GO:0004797">
    <property type="term" value="F:thymidine kinase activity"/>
    <property type="evidence" value="ECO:0007669"/>
    <property type="project" value="UniProtKB-EC"/>
</dbReference>
<evidence type="ECO:0000313" key="8">
    <source>
        <dbReference type="EMBL" id="QHT12259.1"/>
    </source>
</evidence>
<dbReference type="PANTHER" id="PTHR11441">
    <property type="entry name" value="THYMIDINE KINASE"/>
    <property type="match status" value="1"/>
</dbReference>
<evidence type="ECO:0000256" key="6">
    <source>
        <dbReference type="ARBA" id="ARBA00022777"/>
    </source>
</evidence>
<dbReference type="AlphaFoldDB" id="A0A6C0D8J1"/>
<dbReference type="InterPro" id="IPR027417">
    <property type="entry name" value="P-loop_NTPase"/>
</dbReference>
<name>A0A6C0D8J1_9ZZZZ</name>
<dbReference type="GO" id="GO:0005524">
    <property type="term" value="F:ATP binding"/>
    <property type="evidence" value="ECO:0007669"/>
    <property type="project" value="UniProtKB-KW"/>
</dbReference>
<evidence type="ECO:0000256" key="4">
    <source>
        <dbReference type="ARBA" id="ARBA00022679"/>
    </source>
</evidence>
<reference evidence="8" key="1">
    <citation type="journal article" date="2020" name="Nature">
        <title>Giant virus diversity and host interactions through global metagenomics.</title>
        <authorList>
            <person name="Schulz F."/>
            <person name="Roux S."/>
            <person name="Paez-Espino D."/>
            <person name="Jungbluth S."/>
            <person name="Walsh D.A."/>
            <person name="Denef V.J."/>
            <person name="McMahon K.D."/>
            <person name="Konstantinidis K.T."/>
            <person name="Eloe-Fadrosh E.A."/>
            <person name="Kyrpides N.C."/>
            <person name="Woyke T."/>
        </authorList>
    </citation>
    <scope>NUCLEOTIDE SEQUENCE</scope>
    <source>
        <strain evidence="8">GVMAG-M-3300023174-129</strain>
    </source>
</reference>
<organism evidence="8">
    <name type="scientific">viral metagenome</name>
    <dbReference type="NCBI Taxonomy" id="1070528"/>
    <lineage>
        <taxon>unclassified sequences</taxon>
        <taxon>metagenomes</taxon>
        <taxon>organismal metagenomes</taxon>
    </lineage>
</organism>
<evidence type="ECO:0000256" key="1">
    <source>
        <dbReference type="ARBA" id="ARBA00007587"/>
    </source>
</evidence>
<dbReference type="Pfam" id="PF00265">
    <property type="entry name" value="TK"/>
    <property type="match status" value="1"/>
</dbReference>
<evidence type="ECO:0000256" key="2">
    <source>
        <dbReference type="ARBA" id="ARBA00012118"/>
    </source>
</evidence>
<keyword evidence="3" id="KW-0237">DNA synthesis</keyword>
<evidence type="ECO:0000256" key="7">
    <source>
        <dbReference type="ARBA" id="ARBA00022840"/>
    </source>
</evidence>
<dbReference type="GO" id="GO:0071897">
    <property type="term" value="P:DNA biosynthetic process"/>
    <property type="evidence" value="ECO:0007669"/>
    <property type="project" value="UniProtKB-KW"/>
</dbReference>
<dbReference type="GO" id="GO:0046104">
    <property type="term" value="P:thymidine metabolic process"/>
    <property type="evidence" value="ECO:0007669"/>
    <property type="project" value="TreeGrafter"/>
</dbReference>
<dbReference type="InterPro" id="IPR020633">
    <property type="entry name" value="Thymidine_kinase_CS"/>
</dbReference>
<dbReference type="InterPro" id="IPR001267">
    <property type="entry name" value="Thymidine_kinase"/>
</dbReference>
<evidence type="ECO:0000256" key="5">
    <source>
        <dbReference type="ARBA" id="ARBA00022741"/>
    </source>
</evidence>
<keyword evidence="7" id="KW-0067">ATP-binding</keyword>
<sequence>MIDTEFLNAKVILIEEAQFHKNLLDFVVMAVDVHEKHVIVAGLDGDANRNPFGEVLNLVPLADHIVKLKAICKKCSDENIVNDAIFTSKIVNNSSLVDVGGVDKYESLCRRHYIENNLKN</sequence>
<comment type="similarity">
    <text evidence="1">Belongs to the thymidine kinase family.</text>
</comment>
<dbReference type="Gene3D" id="3.30.60.20">
    <property type="match status" value="1"/>
</dbReference>
<keyword evidence="6" id="KW-0418">Kinase</keyword>
<keyword evidence="5" id="KW-0547">Nucleotide-binding</keyword>
<dbReference type="EC" id="2.7.1.21" evidence="2"/>
<keyword evidence="4" id="KW-0808">Transferase</keyword>
<proteinExistence type="inferred from homology"/>
<accession>A0A6C0D8J1</accession>
<dbReference type="SUPFAM" id="SSF52540">
    <property type="entry name" value="P-loop containing nucleoside triphosphate hydrolases"/>
    <property type="match status" value="1"/>
</dbReference>
<evidence type="ECO:0000256" key="3">
    <source>
        <dbReference type="ARBA" id="ARBA00022634"/>
    </source>
</evidence>
<dbReference type="PROSITE" id="PS00603">
    <property type="entry name" value="TK_CELLULAR_TYPE"/>
    <property type="match status" value="1"/>
</dbReference>
<dbReference type="Gene3D" id="3.40.50.300">
    <property type="entry name" value="P-loop containing nucleotide triphosphate hydrolases"/>
    <property type="match status" value="1"/>
</dbReference>